<feature type="domain" description="GmrSD restriction endonucleases N-terminal" evidence="1">
    <location>
        <begin position="20"/>
        <end position="169"/>
    </location>
</feature>
<comment type="caution">
    <text evidence="2">The sequence shown here is derived from an EMBL/GenBank/DDBJ whole genome shotgun (WGS) entry which is preliminary data.</text>
</comment>
<accession>A0A7X2LVH2</accession>
<keyword evidence="3" id="KW-1185">Reference proteome</keyword>
<dbReference type="PANTHER" id="PTHR39639:SF1">
    <property type="entry name" value="DUF262 DOMAIN-CONTAINING PROTEIN"/>
    <property type="match status" value="1"/>
</dbReference>
<sequence length="351" mass="40533">MFKVQAHEKRTISWWNQKREKIDVAPPYQRKGDIWGDRDKAYLIDSILNEYDIPKLYFADFSILNTALNAKSLPYAVVDGRQRIEAIFAFFDDKVALNDDFVWFANPDLKLAGYRYSGLKSKYPEVVEIFEQFNLDIMSVITDDVEKIKDLFLRLNRSKNLTGAELRNAMDGIVPDLIRRLSDRKFFHSCVRFNTGRHQDSNVAAKLLLLELNGDFTDTKKKHLDKMVQSGAVSQNLEPFIEAARHVENNLEILEEIFVERDQLLVSHGLIPLYYTLVKNHADNKLIIRDFLLEFEAERKSYQLLSKLDNSNPDPDYSAFGAAVRSINDAGSLAAAYKILEKKFTKFALDY</sequence>
<dbReference type="AlphaFoldDB" id="A0A7X2LVH2"/>
<proteinExistence type="predicted"/>
<evidence type="ECO:0000313" key="3">
    <source>
        <dbReference type="Proteomes" id="UP000446768"/>
    </source>
</evidence>
<gene>
    <name evidence="2" type="ORF">GJ700_20315</name>
</gene>
<evidence type="ECO:0000259" key="1">
    <source>
        <dbReference type="Pfam" id="PF03235"/>
    </source>
</evidence>
<protein>
    <submittedName>
        <fullName evidence="2">DUF262 domain-containing protein</fullName>
    </submittedName>
</protein>
<dbReference type="RefSeq" id="WP_154377282.1">
    <property type="nucleotide sequence ID" value="NZ_WKJJ01000013.1"/>
</dbReference>
<dbReference type="InterPro" id="IPR004919">
    <property type="entry name" value="GmrSD_N"/>
</dbReference>
<dbReference type="Proteomes" id="UP000446768">
    <property type="component" value="Unassembled WGS sequence"/>
</dbReference>
<evidence type="ECO:0000313" key="2">
    <source>
        <dbReference type="EMBL" id="MRV74057.1"/>
    </source>
</evidence>
<dbReference type="PANTHER" id="PTHR39639">
    <property type="entry name" value="CHROMOSOME 16, WHOLE GENOME SHOTGUN SEQUENCE"/>
    <property type="match status" value="1"/>
</dbReference>
<organism evidence="2 3">
    <name type="scientific">Pseudoduganella rivuli</name>
    <dbReference type="NCBI Taxonomy" id="2666085"/>
    <lineage>
        <taxon>Bacteria</taxon>
        <taxon>Pseudomonadati</taxon>
        <taxon>Pseudomonadota</taxon>
        <taxon>Betaproteobacteria</taxon>
        <taxon>Burkholderiales</taxon>
        <taxon>Oxalobacteraceae</taxon>
        <taxon>Telluria group</taxon>
        <taxon>Pseudoduganella</taxon>
    </lineage>
</organism>
<dbReference type="Pfam" id="PF03235">
    <property type="entry name" value="GmrSD_N"/>
    <property type="match status" value="1"/>
</dbReference>
<reference evidence="2 3" key="1">
    <citation type="submission" date="2019-11" db="EMBL/GenBank/DDBJ databases">
        <title>Novel species isolated from a subtropical stream in China.</title>
        <authorList>
            <person name="Lu H."/>
        </authorList>
    </citation>
    <scope>NUCLEOTIDE SEQUENCE [LARGE SCALE GENOMIC DNA]</scope>
    <source>
        <strain evidence="2 3">FT92W</strain>
    </source>
</reference>
<name>A0A7X2LVH2_9BURK</name>
<dbReference type="EMBL" id="WKJJ01000013">
    <property type="protein sequence ID" value="MRV74057.1"/>
    <property type="molecule type" value="Genomic_DNA"/>
</dbReference>